<organism evidence="1 2">
    <name type="scientific">Penicillium frequentans</name>
    <dbReference type="NCBI Taxonomy" id="3151616"/>
    <lineage>
        <taxon>Eukaryota</taxon>
        <taxon>Fungi</taxon>
        <taxon>Dikarya</taxon>
        <taxon>Ascomycota</taxon>
        <taxon>Pezizomycotina</taxon>
        <taxon>Eurotiomycetes</taxon>
        <taxon>Eurotiomycetidae</taxon>
        <taxon>Eurotiales</taxon>
        <taxon>Aspergillaceae</taxon>
        <taxon>Penicillium</taxon>
    </lineage>
</organism>
<protein>
    <submittedName>
        <fullName evidence="1">Uncharacterized protein</fullName>
    </submittedName>
</protein>
<sequence>MAMGAKELQLQQKTLPHNNASLTPIAEAGEVHYCYALSDLSRLLHTPAPMMDETIDAILTLFYLMIFYEAQFGNNNATTSIHLQGLVSFFRSSKQLSGINGDHLSINRLPPLSQHLLLLTLLVDPPTMAHHRDSACNLEILPERPDAKDSFNYFFGGESPGMFYDQLFQAAHHTLPRVWDTRYPAEQLLDDLENLRALDFIHECSKIRFRLEILDQSSQDLPLSISHMTGIREDLRRTRELSLHK</sequence>
<proteinExistence type="predicted"/>
<accession>A0AAD6D568</accession>
<dbReference type="Proteomes" id="UP001220324">
    <property type="component" value="Unassembled WGS sequence"/>
</dbReference>
<dbReference type="EMBL" id="JAQIZZ010000001">
    <property type="protein sequence ID" value="KAJ5556210.1"/>
    <property type="molecule type" value="Genomic_DNA"/>
</dbReference>
<evidence type="ECO:0000313" key="1">
    <source>
        <dbReference type="EMBL" id="KAJ5556210.1"/>
    </source>
</evidence>
<name>A0AAD6D568_9EURO</name>
<keyword evidence="2" id="KW-1185">Reference proteome</keyword>
<evidence type="ECO:0000313" key="2">
    <source>
        <dbReference type="Proteomes" id="UP001220324"/>
    </source>
</evidence>
<gene>
    <name evidence="1" type="ORF">N7494_000125</name>
</gene>
<dbReference type="AlphaFoldDB" id="A0AAD6D568"/>
<comment type="caution">
    <text evidence="1">The sequence shown here is derived from an EMBL/GenBank/DDBJ whole genome shotgun (WGS) entry which is preliminary data.</text>
</comment>
<reference evidence="1 2" key="1">
    <citation type="journal article" date="2023" name="IMA Fungus">
        <title>Comparative genomic study of the Penicillium genus elucidates a diverse pangenome and 15 lateral gene transfer events.</title>
        <authorList>
            <person name="Petersen C."/>
            <person name="Sorensen T."/>
            <person name="Nielsen M.R."/>
            <person name="Sondergaard T.E."/>
            <person name="Sorensen J.L."/>
            <person name="Fitzpatrick D.A."/>
            <person name="Frisvad J.C."/>
            <person name="Nielsen K.L."/>
        </authorList>
    </citation>
    <scope>NUCLEOTIDE SEQUENCE [LARGE SCALE GENOMIC DNA]</scope>
    <source>
        <strain evidence="1 2">IBT 35679</strain>
    </source>
</reference>